<dbReference type="InterPro" id="IPR015655">
    <property type="entry name" value="PP2C"/>
</dbReference>
<evidence type="ECO:0000256" key="3">
    <source>
        <dbReference type="ARBA" id="ARBA00022912"/>
    </source>
</evidence>
<dbReference type="Proteomes" id="UP001054889">
    <property type="component" value="Unassembled WGS sequence"/>
</dbReference>
<dbReference type="InterPro" id="IPR001932">
    <property type="entry name" value="PPM-type_phosphatase-like_dom"/>
</dbReference>
<dbReference type="PROSITE" id="PS51746">
    <property type="entry name" value="PPM_2"/>
    <property type="match status" value="1"/>
</dbReference>
<gene>
    <name evidence="8" type="primary">gn00735</name>
    <name evidence="8" type="ORF">PR202_gn00735</name>
</gene>
<protein>
    <recommendedName>
        <fullName evidence="1">protein-serine/threonine phosphatase</fullName>
        <ecNumber evidence="1">3.1.3.16</ecNumber>
    </recommendedName>
</protein>
<reference evidence="8" key="2">
    <citation type="submission" date="2021-12" db="EMBL/GenBank/DDBJ databases">
        <title>Resequencing data analysis of finger millet.</title>
        <authorList>
            <person name="Hatakeyama M."/>
            <person name="Aluri S."/>
            <person name="Balachadran M.T."/>
            <person name="Sivarajan S.R."/>
            <person name="Poveda L."/>
            <person name="Shimizu-Inatsugi R."/>
            <person name="Schlapbach R."/>
            <person name="Sreeman S.M."/>
            <person name="Shimizu K.K."/>
        </authorList>
    </citation>
    <scope>NUCLEOTIDE SEQUENCE</scope>
</reference>
<dbReference type="SUPFAM" id="SSF81606">
    <property type="entry name" value="PP2C-like"/>
    <property type="match status" value="1"/>
</dbReference>
<feature type="compositionally biased region" description="Low complexity" evidence="6">
    <location>
        <begin position="11"/>
        <end position="24"/>
    </location>
</feature>
<dbReference type="EC" id="3.1.3.16" evidence="1"/>
<evidence type="ECO:0000313" key="9">
    <source>
        <dbReference type="Proteomes" id="UP001054889"/>
    </source>
</evidence>
<comment type="caution">
    <text evidence="8">The sequence shown here is derived from an EMBL/GenBank/DDBJ whole genome shotgun (WGS) entry which is preliminary data.</text>
</comment>
<dbReference type="SMART" id="SM00332">
    <property type="entry name" value="PP2Cc"/>
    <property type="match status" value="1"/>
</dbReference>
<dbReference type="AlphaFoldDB" id="A0AAV5G0E5"/>
<organism evidence="8 9">
    <name type="scientific">Eleusine coracana subsp. coracana</name>
    <dbReference type="NCBI Taxonomy" id="191504"/>
    <lineage>
        <taxon>Eukaryota</taxon>
        <taxon>Viridiplantae</taxon>
        <taxon>Streptophyta</taxon>
        <taxon>Embryophyta</taxon>
        <taxon>Tracheophyta</taxon>
        <taxon>Spermatophyta</taxon>
        <taxon>Magnoliopsida</taxon>
        <taxon>Liliopsida</taxon>
        <taxon>Poales</taxon>
        <taxon>Poaceae</taxon>
        <taxon>PACMAD clade</taxon>
        <taxon>Chloridoideae</taxon>
        <taxon>Cynodonteae</taxon>
        <taxon>Eleusininae</taxon>
        <taxon>Eleusine</taxon>
    </lineage>
</organism>
<dbReference type="Gene3D" id="3.60.40.10">
    <property type="entry name" value="PPM-type phosphatase domain"/>
    <property type="match status" value="1"/>
</dbReference>
<accession>A0AAV5G0E5</accession>
<keyword evidence="9" id="KW-1185">Reference proteome</keyword>
<reference evidence="8" key="1">
    <citation type="journal article" date="2018" name="DNA Res.">
        <title>Multiple hybrid de novo genome assembly of finger millet, an orphan allotetraploid crop.</title>
        <authorList>
            <person name="Hatakeyama M."/>
            <person name="Aluri S."/>
            <person name="Balachadran M.T."/>
            <person name="Sivarajan S.R."/>
            <person name="Patrignani A."/>
            <person name="Gruter S."/>
            <person name="Poveda L."/>
            <person name="Shimizu-Inatsugi R."/>
            <person name="Baeten J."/>
            <person name="Francoijs K.J."/>
            <person name="Nataraja K.N."/>
            <person name="Reddy Y.A.N."/>
            <person name="Phadnis S."/>
            <person name="Ravikumar R.L."/>
            <person name="Schlapbach R."/>
            <person name="Sreeman S.M."/>
            <person name="Shimizu K.K."/>
        </authorList>
    </citation>
    <scope>NUCLEOTIDE SEQUENCE</scope>
</reference>
<keyword evidence="2" id="KW-0378">Hydrolase</keyword>
<evidence type="ECO:0000256" key="5">
    <source>
        <dbReference type="ARBA" id="ARBA00048336"/>
    </source>
</evidence>
<evidence type="ECO:0000256" key="6">
    <source>
        <dbReference type="SAM" id="MobiDB-lite"/>
    </source>
</evidence>
<comment type="catalytic activity">
    <reaction evidence="5">
        <text>O-phospho-L-threonyl-[protein] + H2O = L-threonyl-[protein] + phosphate</text>
        <dbReference type="Rhea" id="RHEA:47004"/>
        <dbReference type="Rhea" id="RHEA-COMP:11060"/>
        <dbReference type="Rhea" id="RHEA-COMP:11605"/>
        <dbReference type="ChEBI" id="CHEBI:15377"/>
        <dbReference type="ChEBI" id="CHEBI:30013"/>
        <dbReference type="ChEBI" id="CHEBI:43474"/>
        <dbReference type="ChEBI" id="CHEBI:61977"/>
        <dbReference type="EC" id="3.1.3.16"/>
    </reaction>
</comment>
<keyword evidence="3" id="KW-0904">Protein phosphatase</keyword>
<evidence type="ECO:0000313" key="8">
    <source>
        <dbReference type="EMBL" id="GJN41368.1"/>
    </source>
</evidence>
<dbReference type="PANTHER" id="PTHR13832">
    <property type="entry name" value="PROTEIN PHOSPHATASE 2C"/>
    <property type="match status" value="1"/>
</dbReference>
<evidence type="ECO:0000256" key="2">
    <source>
        <dbReference type="ARBA" id="ARBA00022801"/>
    </source>
</evidence>
<name>A0AAV5G0E5_ELECO</name>
<dbReference type="CDD" id="cd00143">
    <property type="entry name" value="PP2Cc"/>
    <property type="match status" value="1"/>
</dbReference>
<feature type="region of interest" description="Disordered" evidence="6">
    <location>
        <begin position="1"/>
        <end position="30"/>
    </location>
</feature>
<dbReference type="PANTHER" id="PTHR13832:SF839">
    <property type="entry name" value="PROTEIN PHOSPHATASE 2C 47-RELATED"/>
    <property type="match status" value="1"/>
</dbReference>
<evidence type="ECO:0000259" key="7">
    <source>
        <dbReference type="PROSITE" id="PS51746"/>
    </source>
</evidence>
<comment type="catalytic activity">
    <reaction evidence="4">
        <text>O-phospho-L-seryl-[protein] + H2O = L-seryl-[protein] + phosphate</text>
        <dbReference type="Rhea" id="RHEA:20629"/>
        <dbReference type="Rhea" id="RHEA-COMP:9863"/>
        <dbReference type="Rhea" id="RHEA-COMP:11604"/>
        <dbReference type="ChEBI" id="CHEBI:15377"/>
        <dbReference type="ChEBI" id="CHEBI:29999"/>
        <dbReference type="ChEBI" id="CHEBI:43474"/>
        <dbReference type="ChEBI" id="CHEBI:83421"/>
        <dbReference type="EC" id="3.1.3.16"/>
    </reaction>
</comment>
<dbReference type="EMBL" id="BQKI01000309">
    <property type="protein sequence ID" value="GJN41368.1"/>
    <property type="molecule type" value="Genomic_DNA"/>
</dbReference>
<dbReference type="Pfam" id="PF00481">
    <property type="entry name" value="PP2C"/>
    <property type="match status" value="1"/>
</dbReference>
<sequence>MSGGVEPETPPGSTSGGSTPVGGKPPRHHLTSIRHCASSARIAAASAEFELDSGTLSLISPTDIRPGFLPVFDGHGGTDAACFVRKNILKYITEDCHFPNSMEMAIRSAFVKADHAIADSHSLDRNSGTTALTVLIFGSYDLTYLSFKRYRKMLVANAGDCRAVLGKRGRAVELSRDHKPNCKVERLRIENLGGTVFDGYLNGQLSVARAIGDWHMKGSKGSLCPLTPEPEFREIRLTEEDEFLIIGCDGLWDVMSSQCAVSMVRKELMEHNDPERCSRELVKEALKRDCCDNLTAVVVCFSADPPPQIEVPRFRVRRSISMEGLHMLKGALDQ</sequence>
<evidence type="ECO:0000256" key="4">
    <source>
        <dbReference type="ARBA" id="ARBA00047761"/>
    </source>
</evidence>
<dbReference type="InterPro" id="IPR036457">
    <property type="entry name" value="PPM-type-like_dom_sf"/>
</dbReference>
<feature type="domain" description="PPM-type phosphatase" evidence="7">
    <location>
        <begin position="34"/>
        <end position="301"/>
    </location>
</feature>
<dbReference type="GO" id="GO:0004722">
    <property type="term" value="F:protein serine/threonine phosphatase activity"/>
    <property type="evidence" value="ECO:0007669"/>
    <property type="project" value="UniProtKB-EC"/>
</dbReference>
<evidence type="ECO:0000256" key="1">
    <source>
        <dbReference type="ARBA" id="ARBA00013081"/>
    </source>
</evidence>
<proteinExistence type="predicted"/>